<name>A0A8H3AHG0_9AGAM</name>
<dbReference type="Proteomes" id="UP000663888">
    <property type="component" value="Unassembled WGS sequence"/>
</dbReference>
<dbReference type="EMBL" id="CAJMWX010000644">
    <property type="protein sequence ID" value="CAE6421948.1"/>
    <property type="molecule type" value="Genomic_DNA"/>
</dbReference>
<evidence type="ECO:0000256" key="1">
    <source>
        <dbReference type="SAM" id="MobiDB-lite"/>
    </source>
</evidence>
<feature type="region of interest" description="Disordered" evidence="1">
    <location>
        <begin position="284"/>
        <end position="386"/>
    </location>
</feature>
<feature type="compositionally biased region" description="Basic and acidic residues" evidence="1">
    <location>
        <begin position="326"/>
        <end position="338"/>
    </location>
</feature>
<feature type="compositionally biased region" description="Polar residues" evidence="1">
    <location>
        <begin position="500"/>
        <end position="520"/>
    </location>
</feature>
<feature type="region of interest" description="Disordered" evidence="1">
    <location>
        <begin position="421"/>
        <end position="521"/>
    </location>
</feature>
<dbReference type="AlphaFoldDB" id="A0A8H3AHG0"/>
<comment type="caution">
    <text evidence="2">The sequence shown here is derived from an EMBL/GenBank/DDBJ whole genome shotgun (WGS) entry which is preliminary data.</text>
</comment>
<proteinExistence type="predicted"/>
<organism evidence="2 3">
    <name type="scientific">Rhizoctonia solani</name>
    <dbReference type="NCBI Taxonomy" id="456999"/>
    <lineage>
        <taxon>Eukaryota</taxon>
        <taxon>Fungi</taxon>
        <taxon>Dikarya</taxon>
        <taxon>Basidiomycota</taxon>
        <taxon>Agaricomycotina</taxon>
        <taxon>Agaricomycetes</taxon>
        <taxon>Cantharellales</taxon>
        <taxon>Ceratobasidiaceae</taxon>
        <taxon>Rhizoctonia</taxon>
    </lineage>
</organism>
<evidence type="ECO:0000313" key="3">
    <source>
        <dbReference type="Proteomes" id="UP000663888"/>
    </source>
</evidence>
<feature type="compositionally biased region" description="Polar residues" evidence="1">
    <location>
        <begin position="307"/>
        <end position="317"/>
    </location>
</feature>
<reference evidence="2" key="1">
    <citation type="submission" date="2021-01" db="EMBL/GenBank/DDBJ databases">
        <authorList>
            <person name="Kaushik A."/>
        </authorList>
    </citation>
    <scope>NUCLEOTIDE SEQUENCE</scope>
    <source>
        <strain evidence="2">AG4-R118</strain>
    </source>
</reference>
<feature type="compositionally biased region" description="Polar residues" evidence="1">
    <location>
        <begin position="421"/>
        <end position="436"/>
    </location>
</feature>
<feature type="region of interest" description="Disordered" evidence="1">
    <location>
        <begin position="581"/>
        <end position="647"/>
    </location>
</feature>
<gene>
    <name evidence="2" type="ORF">RDB_LOCUS24000</name>
</gene>
<accession>A0A8H3AHG0</accession>
<protein>
    <submittedName>
        <fullName evidence="2">Uncharacterized protein</fullName>
    </submittedName>
</protein>
<feature type="region of interest" description="Disordered" evidence="1">
    <location>
        <begin position="1"/>
        <end position="28"/>
    </location>
</feature>
<evidence type="ECO:0000313" key="2">
    <source>
        <dbReference type="EMBL" id="CAE6421948.1"/>
    </source>
</evidence>
<feature type="compositionally biased region" description="Polar residues" evidence="1">
    <location>
        <begin position="339"/>
        <end position="348"/>
    </location>
</feature>
<sequence>MNIASASQSRPGLTSRAPTLSSTCSNTRRQKFPTSRNFVVFPVQLGQPKSPLEAFPFTSYTTIDLKARHSYDPNLAQEVGKIWVDTASYYKQKQSPQHEFIIFSVTTSDGMQNFIALDRNVQVPGSSGLIPRSNKNGPPAQDYFHVSHYADMESLINHCGHATSEDLCSHVEQVAFEPQAFSFAQLVVLASAISESCPSYQLNATNCYWFASLIWECMFDVFRGGVLRHKKLSEERGRFRGLKIQGKHENFQQVVQKYKNDFFEFTRGLGDDATSVLEHRSRKMSTLTYNRPEMERVHAGNTLAPPTESSRSRTVSTAGAPRPQATRKEQDPRAERTRATSLCPTSRPQDPAGRLSASINKELPSLPSGALARSRTVSRDDRRGSRLIPPEVDFLSAPLPDSITKASNRYSDIGKNFEQATAAHNQASSRPASSYVTPAPKQVQFESNGSRIPDSSRLKANSLPARSSSPGNESAKDRVRSPSLPAGSTPPEIREPITDARNSTAESSNGSAPRTRTTSGLGKLRRALPRLLLPTVSESDDVICESPELSSWTEIESAEYDEGHPFADGASERLSFIEFPQPPGPPGLSAVPTSRGTPAASGVPAVRVAQGHRVHPRRVEYADGSRKRRSTSPAASDRDSKYSVTRS</sequence>